<dbReference type="InterPro" id="IPR036876">
    <property type="entry name" value="UVR_dom_sf"/>
</dbReference>
<organism evidence="4 5">
    <name type="scientific">Candidatus Zambryskibacteria bacterium CG22_combo_CG10-13_8_21_14_all_42_17</name>
    <dbReference type="NCBI Taxonomy" id="1975118"/>
    <lineage>
        <taxon>Bacteria</taxon>
        <taxon>Candidatus Zambryskiibacteriota</taxon>
    </lineage>
</organism>
<evidence type="ECO:0000259" key="2">
    <source>
        <dbReference type="PROSITE" id="PS50164"/>
    </source>
</evidence>
<dbReference type="EMBL" id="PCST01000038">
    <property type="protein sequence ID" value="PIP55492.1"/>
    <property type="molecule type" value="Genomic_DNA"/>
</dbReference>
<dbReference type="GO" id="GO:0006289">
    <property type="term" value="P:nucleotide-excision repair"/>
    <property type="evidence" value="ECO:0007669"/>
    <property type="project" value="InterPro"/>
</dbReference>
<feature type="domain" description="GIY-YIG" evidence="2">
    <location>
        <begin position="13"/>
        <end position="106"/>
    </location>
</feature>
<evidence type="ECO:0008006" key="6">
    <source>
        <dbReference type="Google" id="ProtNLM"/>
    </source>
</evidence>
<dbReference type="PROSITE" id="PS50165">
    <property type="entry name" value="UVRC"/>
    <property type="match status" value="1"/>
</dbReference>
<dbReference type="Pfam" id="PF08459">
    <property type="entry name" value="UvrC_RNaseH_dom"/>
    <property type="match status" value="1"/>
</dbReference>
<dbReference type="InterPro" id="IPR035901">
    <property type="entry name" value="GIY-YIG_endonuc_sf"/>
</dbReference>
<dbReference type="SUPFAM" id="SSF46600">
    <property type="entry name" value="C-terminal UvrC-binding domain of UvrB"/>
    <property type="match status" value="1"/>
</dbReference>
<reference evidence="4 5" key="1">
    <citation type="submission" date="2017-09" db="EMBL/GenBank/DDBJ databases">
        <title>Depth-based differentiation of microbial function through sediment-hosted aquifers and enrichment of novel symbionts in the deep terrestrial subsurface.</title>
        <authorList>
            <person name="Probst A.J."/>
            <person name="Ladd B."/>
            <person name="Jarett J.K."/>
            <person name="Geller-Mcgrath D.E."/>
            <person name="Sieber C.M."/>
            <person name="Emerson J.B."/>
            <person name="Anantharaman K."/>
            <person name="Thomas B.C."/>
            <person name="Malmstrom R."/>
            <person name="Stieglmeier M."/>
            <person name="Klingl A."/>
            <person name="Woyke T."/>
            <person name="Ryan C.M."/>
            <person name="Banfield J.F."/>
        </authorList>
    </citation>
    <scope>NUCLEOTIDE SEQUENCE [LARGE SCALE GENOMIC DNA]</scope>
    <source>
        <strain evidence="4">CG22_combo_CG10-13_8_21_14_all_42_17</strain>
    </source>
</reference>
<name>A0A2H0BCU2_9BACT</name>
<dbReference type="Pfam" id="PF02151">
    <property type="entry name" value="UVR"/>
    <property type="match status" value="1"/>
</dbReference>
<evidence type="ECO:0000313" key="5">
    <source>
        <dbReference type="Proteomes" id="UP000229794"/>
    </source>
</evidence>
<dbReference type="PROSITE" id="PS50151">
    <property type="entry name" value="UVR"/>
    <property type="match status" value="1"/>
</dbReference>
<comment type="caution">
    <text evidence="4">The sequence shown here is derived from an EMBL/GenBank/DDBJ whole genome shotgun (WGS) entry which is preliminary data.</text>
</comment>
<accession>A0A2H0BCU2</accession>
<dbReference type="InterPro" id="IPR050066">
    <property type="entry name" value="UvrABC_protein_C"/>
</dbReference>
<protein>
    <recommendedName>
        <fullName evidence="6">Excinuclease ABC subunit C</fullName>
    </recommendedName>
</protein>
<dbReference type="SMART" id="SM00465">
    <property type="entry name" value="GIYc"/>
    <property type="match status" value="1"/>
</dbReference>
<feature type="domain" description="UvrC family homology region profile" evidence="3">
    <location>
        <begin position="225"/>
        <end position="370"/>
    </location>
</feature>
<dbReference type="AlphaFoldDB" id="A0A2H0BCU2"/>
<evidence type="ECO:0000313" key="4">
    <source>
        <dbReference type="EMBL" id="PIP55492.1"/>
    </source>
</evidence>
<dbReference type="InterPro" id="IPR047296">
    <property type="entry name" value="GIY-YIG_UvrC_Cho"/>
</dbReference>
<dbReference type="InterPro" id="IPR001943">
    <property type="entry name" value="UVR_dom"/>
</dbReference>
<dbReference type="PROSITE" id="PS50164">
    <property type="entry name" value="GIY_YIG"/>
    <property type="match status" value="1"/>
</dbReference>
<dbReference type="InterPro" id="IPR001162">
    <property type="entry name" value="UvrC_RNase_H_dom"/>
</dbReference>
<feature type="domain" description="UVR" evidence="1">
    <location>
        <begin position="229"/>
        <end position="264"/>
    </location>
</feature>
<proteinExistence type="predicted"/>
<dbReference type="CDD" id="cd10434">
    <property type="entry name" value="GIY-YIG_UvrC_Cho"/>
    <property type="match status" value="1"/>
</dbReference>
<dbReference type="Gene3D" id="3.40.1440.10">
    <property type="entry name" value="GIY-YIG endonuclease"/>
    <property type="match status" value="1"/>
</dbReference>
<dbReference type="GO" id="GO:0009380">
    <property type="term" value="C:excinuclease repair complex"/>
    <property type="evidence" value="ECO:0007669"/>
    <property type="project" value="TreeGrafter"/>
</dbReference>
<dbReference type="SUPFAM" id="SSF82771">
    <property type="entry name" value="GIY-YIG endonuclease"/>
    <property type="match status" value="1"/>
</dbReference>
<dbReference type="GO" id="GO:0009381">
    <property type="term" value="F:excinuclease ABC activity"/>
    <property type="evidence" value="ECO:0007669"/>
    <property type="project" value="InterPro"/>
</dbReference>
<dbReference type="InterPro" id="IPR038476">
    <property type="entry name" value="UvrC_RNase_H_dom_sf"/>
</dbReference>
<dbReference type="Proteomes" id="UP000229794">
    <property type="component" value="Unassembled WGS sequence"/>
</dbReference>
<dbReference type="InterPro" id="IPR000305">
    <property type="entry name" value="GIY-YIG_endonuc"/>
</dbReference>
<evidence type="ECO:0000259" key="3">
    <source>
        <dbReference type="PROSITE" id="PS50165"/>
    </source>
</evidence>
<dbReference type="PANTHER" id="PTHR30562">
    <property type="entry name" value="UVRC/OXIDOREDUCTASE"/>
    <property type="match status" value="1"/>
</dbReference>
<gene>
    <name evidence="4" type="ORF">COX06_02955</name>
</gene>
<sequence length="440" mass="49893">MKTSDLTKFNLPDAPGVYFFLAHRRGGKHAKKIIYIGKATSLKDRVKSYLPAGRQVSQRILLTRGPKIEKMLEEATGITFIKTDSVLEALLLEASMIKKYQPVYNSKEKDDKSYNYVVVTKEDYPRVLIERGRNLVSLSGKKGYKLKDLFGPFPHGSELRVAMKIIRKIFPYRDTCTPCEISMKNNKFCKPCFNAQIGFCPGPCAGSISKKDYQKIIKHLTLFFEGKKTALIRTLKRNMNELAKKEQFEEAERIKRQIFALEHIQDIALLKNKQEDSVRGFASHGGLRIEAYDIAHISGTNVVGAMVVVEDGELAKSQYRKFKIRLDRNNDTANLKEVLSRRFAHTEWILPDIIVVDGGVGQINAAKEVFKNIGFHVGIVSVVKDQRHKAREILGLRDLDGGGHALKNMSLEKSILLANSEAHRFAIKYHKVLRGKDFKI</sequence>
<evidence type="ECO:0000259" key="1">
    <source>
        <dbReference type="PROSITE" id="PS50151"/>
    </source>
</evidence>
<dbReference type="Gene3D" id="3.30.420.340">
    <property type="entry name" value="UvrC, RNAse H endonuclease domain"/>
    <property type="match status" value="1"/>
</dbReference>
<dbReference type="PANTHER" id="PTHR30562:SF1">
    <property type="entry name" value="UVRABC SYSTEM PROTEIN C"/>
    <property type="match status" value="1"/>
</dbReference>